<proteinExistence type="predicted"/>
<sequence>MTKPGIHHNFNSFSLFYESYLEMEKHFYCSCEITADDDVYIYTRVDSILLIGIHNTSVKIYSQDHTVRYDVDNTDHNGYKYLIYKQLKQTKGPIYLVYEGDELIPYDDKISINFKGNE</sequence>
<dbReference type="Proteomes" id="UP001347796">
    <property type="component" value="Unassembled WGS sequence"/>
</dbReference>
<evidence type="ECO:0000313" key="1">
    <source>
        <dbReference type="EMBL" id="KAK6169658.1"/>
    </source>
</evidence>
<reference evidence="1 2" key="1">
    <citation type="submission" date="2024-01" db="EMBL/GenBank/DDBJ databases">
        <title>The genome of the rayed Mediterranean limpet Patella caerulea (Linnaeus, 1758).</title>
        <authorList>
            <person name="Anh-Thu Weber A."/>
            <person name="Halstead-Nussloch G."/>
        </authorList>
    </citation>
    <scope>NUCLEOTIDE SEQUENCE [LARGE SCALE GENOMIC DNA]</scope>
    <source>
        <strain evidence="1">AATW-2023a</strain>
        <tissue evidence="1">Whole specimen</tissue>
    </source>
</reference>
<name>A0AAN8J5G2_PATCE</name>
<keyword evidence="2" id="KW-1185">Reference proteome</keyword>
<gene>
    <name evidence="1" type="ORF">SNE40_020660</name>
</gene>
<protein>
    <submittedName>
        <fullName evidence="1">Uncharacterized protein</fullName>
    </submittedName>
</protein>
<evidence type="ECO:0000313" key="2">
    <source>
        <dbReference type="Proteomes" id="UP001347796"/>
    </source>
</evidence>
<dbReference type="EMBL" id="JAZGQO010000015">
    <property type="protein sequence ID" value="KAK6169658.1"/>
    <property type="molecule type" value="Genomic_DNA"/>
</dbReference>
<organism evidence="1 2">
    <name type="scientific">Patella caerulea</name>
    <name type="common">Rayed Mediterranean limpet</name>
    <dbReference type="NCBI Taxonomy" id="87958"/>
    <lineage>
        <taxon>Eukaryota</taxon>
        <taxon>Metazoa</taxon>
        <taxon>Spiralia</taxon>
        <taxon>Lophotrochozoa</taxon>
        <taxon>Mollusca</taxon>
        <taxon>Gastropoda</taxon>
        <taxon>Patellogastropoda</taxon>
        <taxon>Patelloidea</taxon>
        <taxon>Patellidae</taxon>
        <taxon>Patella</taxon>
    </lineage>
</organism>
<comment type="caution">
    <text evidence="1">The sequence shown here is derived from an EMBL/GenBank/DDBJ whole genome shotgun (WGS) entry which is preliminary data.</text>
</comment>
<dbReference type="AlphaFoldDB" id="A0AAN8J5G2"/>
<accession>A0AAN8J5G2</accession>